<dbReference type="Proteomes" id="UP001324427">
    <property type="component" value="Unassembled WGS sequence"/>
</dbReference>
<name>A0AAV9JRS9_9PEZI</name>
<comment type="caution">
    <text evidence="4">The sequence shown here is derived from an EMBL/GenBank/DDBJ whole genome shotgun (WGS) entry which is preliminary data.</text>
</comment>
<reference evidence="4 5" key="1">
    <citation type="submission" date="2021-11" db="EMBL/GenBank/DDBJ databases">
        <title>Black yeast isolated from Biological Soil Crust.</title>
        <authorList>
            <person name="Kurbessoian T."/>
        </authorList>
    </citation>
    <scope>NUCLEOTIDE SEQUENCE [LARGE SCALE GENOMIC DNA]</scope>
    <source>
        <strain evidence="4 5">CCFEE 5522</strain>
    </source>
</reference>
<dbReference type="Gene3D" id="3.40.50.720">
    <property type="entry name" value="NAD(P)-binding Rossmann-like Domain"/>
    <property type="match status" value="1"/>
</dbReference>
<feature type="domain" description="NmrA-like" evidence="3">
    <location>
        <begin position="2"/>
        <end position="274"/>
    </location>
</feature>
<proteinExistence type="inferred from homology"/>
<dbReference type="SUPFAM" id="SSF51735">
    <property type="entry name" value="NAD(P)-binding Rossmann-fold domains"/>
    <property type="match status" value="1"/>
</dbReference>
<comment type="similarity">
    <text evidence="1">Belongs to the NmrA-type oxidoreductase family.</text>
</comment>
<evidence type="ECO:0000256" key="2">
    <source>
        <dbReference type="ARBA" id="ARBA00022857"/>
    </source>
</evidence>
<dbReference type="PANTHER" id="PTHR42748:SF28">
    <property type="entry name" value="NMRA-LIKE DOMAIN-CONTAINING PROTEIN"/>
    <property type="match status" value="1"/>
</dbReference>
<dbReference type="InterPro" id="IPR051164">
    <property type="entry name" value="NmrA-like_oxidored"/>
</dbReference>
<evidence type="ECO:0000259" key="3">
    <source>
        <dbReference type="Pfam" id="PF05368"/>
    </source>
</evidence>
<organism evidence="4 5">
    <name type="scientific">Oleoguttula mirabilis</name>
    <dbReference type="NCBI Taxonomy" id="1507867"/>
    <lineage>
        <taxon>Eukaryota</taxon>
        <taxon>Fungi</taxon>
        <taxon>Dikarya</taxon>
        <taxon>Ascomycota</taxon>
        <taxon>Pezizomycotina</taxon>
        <taxon>Dothideomycetes</taxon>
        <taxon>Dothideomycetidae</taxon>
        <taxon>Mycosphaerellales</taxon>
        <taxon>Teratosphaeriaceae</taxon>
        <taxon>Oleoguttula</taxon>
    </lineage>
</organism>
<sequence length="322" mass="35161">MSRTIAAIGSTGQQGGAVARACLQAGDWKVRGITRNVQSRGAQAMAAEGAEMVTADIDDHDALIKAFKGVHALFCVTDFWQHLGLGADAAGRKEAEQAFNIAHAASKTSTLEHYIFSTLPNATRLSGGQRPVAHMDQKSGVDDRIREELSDLARKTTFMWLGWYSANMAFFPVIRPFELPLSGKWLWMQPSKADALLPICGDVGANVGAYALAALNNPERARGKYVNVRTDRLSFSHIIGIWSEVSGKDAEYVSVSAETFEKLWGPAGREMALQYASGEMWDDWDTQRPGEMCTPEDLRIKPGELVDLKGNLTNLKSKLLSG</sequence>
<evidence type="ECO:0000313" key="5">
    <source>
        <dbReference type="Proteomes" id="UP001324427"/>
    </source>
</evidence>
<dbReference type="CDD" id="cd05251">
    <property type="entry name" value="NmrA_like_SDR_a"/>
    <property type="match status" value="1"/>
</dbReference>
<dbReference type="Pfam" id="PF05368">
    <property type="entry name" value="NmrA"/>
    <property type="match status" value="1"/>
</dbReference>
<dbReference type="PANTHER" id="PTHR42748">
    <property type="entry name" value="NITROGEN METABOLITE REPRESSION PROTEIN NMRA FAMILY MEMBER"/>
    <property type="match status" value="1"/>
</dbReference>
<dbReference type="Gene3D" id="3.90.25.10">
    <property type="entry name" value="UDP-galactose 4-epimerase, domain 1"/>
    <property type="match status" value="1"/>
</dbReference>
<dbReference type="EMBL" id="JAVFHQ010000008">
    <property type="protein sequence ID" value="KAK4548232.1"/>
    <property type="molecule type" value="Genomic_DNA"/>
</dbReference>
<dbReference type="InterPro" id="IPR008030">
    <property type="entry name" value="NmrA-like"/>
</dbReference>
<dbReference type="InterPro" id="IPR036291">
    <property type="entry name" value="NAD(P)-bd_dom_sf"/>
</dbReference>
<keyword evidence="2" id="KW-0521">NADP</keyword>
<keyword evidence="5" id="KW-1185">Reference proteome</keyword>
<dbReference type="AlphaFoldDB" id="A0AAV9JRS9"/>
<gene>
    <name evidence="4" type="ORF">LTR36_010102</name>
</gene>
<evidence type="ECO:0000313" key="4">
    <source>
        <dbReference type="EMBL" id="KAK4548232.1"/>
    </source>
</evidence>
<evidence type="ECO:0000256" key="1">
    <source>
        <dbReference type="ARBA" id="ARBA00006328"/>
    </source>
</evidence>
<dbReference type="GO" id="GO:0005634">
    <property type="term" value="C:nucleus"/>
    <property type="evidence" value="ECO:0007669"/>
    <property type="project" value="TreeGrafter"/>
</dbReference>
<protein>
    <recommendedName>
        <fullName evidence="3">NmrA-like domain-containing protein</fullName>
    </recommendedName>
</protein>
<accession>A0AAV9JRS9</accession>